<proteinExistence type="predicted"/>
<gene>
    <name evidence="1" type="ORF">CLUP02_08644</name>
</gene>
<dbReference type="GeneID" id="73342640"/>
<reference evidence="1" key="1">
    <citation type="journal article" date="2021" name="Mol. Plant Microbe Interact.">
        <title>Complete Genome Sequence of the Plant-Pathogenic Fungus Colletotrichum lupini.</title>
        <authorList>
            <person name="Baroncelli R."/>
            <person name="Pensec F."/>
            <person name="Da Lio D."/>
            <person name="Boufleur T."/>
            <person name="Vicente I."/>
            <person name="Sarrocco S."/>
            <person name="Picot A."/>
            <person name="Baraldi E."/>
            <person name="Sukno S."/>
            <person name="Thon M."/>
            <person name="Le Floch G."/>
        </authorList>
    </citation>
    <scope>NUCLEOTIDE SEQUENCE</scope>
    <source>
        <strain evidence="1">IMI 504893</strain>
    </source>
</reference>
<accession>A0A9Q8WH77</accession>
<dbReference type="KEGG" id="clup:CLUP02_08644"/>
<dbReference type="RefSeq" id="XP_049144773.1">
    <property type="nucleotide sequence ID" value="XM_049287630.1"/>
</dbReference>
<sequence>MWLPTKLNTRPSSLFMDTQPFPYQERRYSRTTISSSIVALGQTHPAGRSFYKVNTPPLIQSTMSSNPSIYRKPTDTYNRLRQVTPRAKPWNLCHGPTYLNVSSAHRGARSSVVNPPGTTHTRYRTITSHEVRYIF</sequence>
<protein>
    <submittedName>
        <fullName evidence="1">Uncharacterized protein</fullName>
    </submittedName>
</protein>
<dbReference type="EMBL" id="CP019476">
    <property type="protein sequence ID" value="UQC83151.1"/>
    <property type="molecule type" value="Genomic_DNA"/>
</dbReference>
<evidence type="ECO:0000313" key="2">
    <source>
        <dbReference type="Proteomes" id="UP000830671"/>
    </source>
</evidence>
<organism evidence="1 2">
    <name type="scientific">Colletotrichum lupini</name>
    <dbReference type="NCBI Taxonomy" id="145971"/>
    <lineage>
        <taxon>Eukaryota</taxon>
        <taxon>Fungi</taxon>
        <taxon>Dikarya</taxon>
        <taxon>Ascomycota</taxon>
        <taxon>Pezizomycotina</taxon>
        <taxon>Sordariomycetes</taxon>
        <taxon>Hypocreomycetidae</taxon>
        <taxon>Glomerellales</taxon>
        <taxon>Glomerellaceae</taxon>
        <taxon>Colletotrichum</taxon>
        <taxon>Colletotrichum acutatum species complex</taxon>
    </lineage>
</organism>
<keyword evidence="2" id="KW-1185">Reference proteome</keyword>
<name>A0A9Q8WH77_9PEZI</name>
<dbReference type="AlphaFoldDB" id="A0A9Q8WH77"/>
<dbReference type="Proteomes" id="UP000830671">
    <property type="component" value="Chromosome 4"/>
</dbReference>
<evidence type="ECO:0000313" key="1">
    <source>
        <dbReference type="EMBL" id="UQC83151.1"/>
    </source>
</evidence>